<proteinExistence type="predicted"/>
<evidence type="ECO:0008006" key="3">
    <source>
        <dbReference type="Google" id="ProtNLM"/>
    </source>
</evidence>
<evidence type="ECO:0000313" key="2">
    <source>
        <dbReference type="Proteomes" id="UP000241647"/>
    </source>
</evidence>
<organism evidence="1 2">
    <name type="scientific">Nocardia nova</name>
    <dbReference type="NCBI Taxonomy" id="37330"/>
    <lineage>
        <taxon>Bacteria</taxon>
        <taxon>Bacillati</taxon>
        <taxon>Actinomycetota</taxon>
        <taxon>Actinomycetes</taxon>
        <taxon>Mycobacteriales</taxon>
        <taxon>Nocardiaceae</taxon>
        <taxon>Nocardia</taxon>
    </lineage>
</organism>
<name>A0A2T2YU60_9NOCA</name>
<dbReference type="AlphaFoldDB" id="A0A2T2YU60"/>
<dbReference type="EMBL" id="PYHS01000019">
    <property type="protein sequence ID" value="PSR59054.1"/>
    <property type="molecule type" value="Genomic_DNA"/>
</dbReference>
<sequence length="155" mass="16664">MIASAGEVHGPDNAKVLNLRSLVAIAIELSGDHRAARREFDSLAAAYRRVEGRFSESAWDCRASAARCQMALGDIEEGLADMEQLVKEAIELTSDGSEAALRLRAQYGELLAGAGDFADARDVLQPLYDDICLIKGPENELAAEVATTLKDLAED</sequence>
<comment type="caution">
    <text evidence="1">The sequence shown here is derived from an EMBL/GenBank/DDBJ whole genome shotgun (WGS) entry which is preliminary data.</text>
</comment>
<reference evidence="1 2" key="1">
    <citation type="submission" date="2018-02" db="EMBL/GenBank/DDBJ databases">
        <title>8 Nocardia nova and 1 Nocardia cyriacigeorgica strain used for evolution to TMP-SMX.</title>
        <authorList>
            <person name="Mehta H."/>
            <person name="Weng J."/>
            <person name="Shamoo Y."/>
        </authorList>
    </citation>
    <scope>NUCLEOTIDE SEQUENCE [LARGE SCALE GENOMIC DNA]</scope>
    <source>
        <strain evidence="1 2">ATCC 33727</strain>
    </source>
</reference>
<dbReference type="Proteomes" id="UP000241647">
    <property type="component" value="Unassembled WGS sequence"/>
</dbReference>
<dbReference type="InterPro" id="IPR011990">
    <property type="entry name" value="TPR-like_helical_dom_sf"/>
</dbReference>
<dbReference type="Gene3D" id="1.25.40.10">
    <property type="entry name" value="Tetratricopeptide repeat domain"/>
    <property type="match status" value="1"/>
</dbReference>
<dbReference type="SUPFAM" id="SSF48452">
    <property type="entry name" value="TPR-like"/>
    <property type="match status" value="1"/>
</dbReference>
<gene>
    <name evidence="1" type="ORF">C8259_28345</name>
</gene>
<protein>
    <recommendedName>
        <fullName evidence="3">Tetratricopeptide repeat protein</fullName>
    </recommendedName>
</protein>
<evidence type="ECO:0000313" key="1">
    <source>
        <dbReference type="EMBL" id="PSR59054.1"/>
    </source>
</evidence>
<accession>A0A2T2YU60</accession>